<evidence type="ECO:0000313" key="2">
    <source>
        <dbReference type="EMBL" id="CAE8593980.1"/>
    </source>
</evidence>
<reference evidence="2" key="1">
    <citation type="submission" date="2021-02" db="EMBL/GenBank/DDBJ databases">
        <authorList>
            <person name="Dougan E. K."/>
            <person name="Rhodes N."/>
            <person name="Thang M."/>
            <person name="Chan C."/>
        </authorList>
    </citation>
    <scope>NUCLEOTIDE SEQUENCE</scope>
</reference>
<protein>
    <recommendedName>
        <fullName evidence="1">TmcA/NAT10 N-terminal domain-containing protein</fullName>
    </recommendedName>
</protein>
<dbReference type="EMBL" id="CAJNNV010006705">
    <property type="protein sequence ID" value="CAE8593980.1"/>
    <property type="molecule type" value="Genomic_DNA"/>
</dbReference>
<organism evidence="2 3">
    <name type="scientific">Polarella glacialis</name>
    <name type="common">Dinoflagellate</name>
    <dbReference type="NCBI Taxonomy" id="89957"/>
    <lineage>
        <taxon>Eukaryota</taxon>
        <taxon>Sar</taxon>
        <taxon>Alveolata</taxon>
        <taxon>Dinophyceae</taxon>
        <taxon>Suessiales</taxon>
        <taxon>Suessiaceae</taxon>
        <taxon>Polarella</taxon>
    </lineage>
</organism>
<accession>A0A813E558</accession>
<name>A0A813E558_POLGL</name>
<gene>
    <name evidence="2" type="ORF">PGLA1383_LOCUS12557</name>
</gene>
<evidence type="ECO:0000313" key="3">
    <source>
        <dbReference type="Proteomes" id="UP000654075"/>
    </source>
</evidence>
<dbReference type="Pfam" id="PF08351">
    <property type="entry name" value="TmcA_N"/>
    <property type="match status" value="1"/>
</dbReference>
<keyword evidence="3" id="KW-1185">Reference proteome</keyword>
<sequence length="147" mass="16907">MRKKVDSRVRTLVENAVKTKTRCLFVLVGDRGRDQVVNLHYMVSKLSNAKPSVLWCYKKELGFSSHRKKRMKQVKRAIQRGQHDANVDDPFDLFISSTNIRYCYYKDTETVLGKTFGMCVLQDFEALTPNLLCRVIETVEGGGIILM</sequence>
<feature type="domain" description="TmcA/NAT10 N-terminal" evidence="1">
    <location>
        <begin position="1"/>
        <end position="147"/>
    </location>
</feature>
<dbReference type="Proteomes" id="UP000654075">
    <property type="component" value="Unassembled WGS sequence"/>
</dbReference>
<dbReference type="GO" id="GO:0030686">
    <property type="term" value="C:90S preribosome"/>
    <property type="evidence" value="ECO:0007669"/>
    <property type="project" value="TreeGrafter"/>
</dbReference>
<dbReference type="GO" id="GO:0000049">
    <property type="term" value="F:tRNA binding"/>
    <property type="evidence" value="ECO:0007669"/>
    <property type="project" value="TreeGrafter"/>
</dbReference>
<dbReference type="AlphaFoldDB" id="A0A813E558"/>
<dbReference type="GO" id="GO:1990883">
    <property type="term" value="F:18S rRNA cytidine N-acetyltransferase activity"/>
    <property type="evidence" value="ECO:0007669"/>
    <property type="project" value="TreeGrafter"/>
</dbReference>
<dbReference type="GO" id="GO:0005730">
    <property type="term" value="C:nucleolus"/>
    <property type="evidence" value="ECO:0007669"/>
    <property type="project" value="TreeGrafter"/>
</dbReference>
<proteinExistence type="predicted"/>
<feature type="non-terminal residue" evidence="2">
    <location>
        <position position="1"/>
    </location>
</feature>
<dbReference type="GO" id="GO:1904812">
    <property type="term" value="P:rRNA acetylation involved in maturation of SSU-rRNA"/>
    <property type="evidence" value="ECO:0007669"/>
    <property type="project" value="TreeGrafter"/>
</dbReference>
<comment type="caution">
    <text evidence="2">The sequence shown here is derived from an EMBL/GenBank/DDBJ whole genome shotgun (WGS) entry which is preliminary data.</text>
</comment>
<dbReference type="Gene3D" id="3.40.50.11040">
    <property type="match status" value="1"/>
</dbReference>
<dbReference type="OMA" id="SKHNANI"/>
<dbReference type="InterPro" id="IPR032672">
    <property type="entry name" value="TmcA/NAT10/Kre33"/>
</dbReference>
<evidence type="ECO:0000259" key="1">
    <source>
        <dbReference type="Pfam" id="PF08351"/>
    </source>
</evidence>
<dbReference type="PANTHER" id="PTHR10925">
    <property type="entry name" value="N-ACETYLTRANSFERASE 10"/>
    <property type="match status" value="1"/>
</dbReference>
<dbReference type="InterPro" id="IPR013562">
    <property type="entry name" value="TmcA/NAT10_N"/>
</dbReference>
<dbReference type="PANTHER" id="PTHR10925:SF5">
    <property type="entry name" value="RNA CYTIDINE ACETYLTRANSFERASE"/>
    <property type="match status" value="1"/>
</dbReference>
<dbReference type="OrthoDB" id="10067491at2759"/>